<evidence type="ECO:0000256" key="6">
    <source>
        <dbReference type="ARBA" id="ARBA00023316"/>
    </source>
</evidence>
<dbReference type="GO" id="GO:0008360">
    <property type="term" value="P:regulation of cell shape"/>
    <property type="evidence" value="ECO:0007669"/>
    <property type="project" value="UniProtKB-KW"/>
</dbReference>
<evidence type="ECO:0000256" key="2">
    <source>
        <dbReference type="ARBA" id="ARBA00013090"/>
    </source>
</evidence>
<dbReference type="RefSeq" id="WP_155449318.1">
    <property type="nucleotide sequence ID" value="NZ_WNKT01000009.1"/>
</dbReference>
<accession>A0A6N8EB89</accession>
<organism evidence="8 9">
    <name type="scientific">Allochromatium palmeri</name>
    <dbReference type="NCBI Taxonomy" id="231048"/>
    <lineage>
        <taxon>Bacteria</taxon>
        <taxon>Pseudomonadati</taxon>
        <taxon>Pseudomonadota</taxon>
        <taxon>Gammaproteobacteria</taxon>
        <taxon>Chromatiales</taxon>
        <taxon>Chromatiaceae</taxon>
        <taxon>Allochromatium</taxon>
    </lineage>
</organism>
<keyword evidence="3 7" id="KW-0133">Cell shape</keyword>
<dbReference type="PANTHER" id="PTHR21198:SF2">
    <property type="entry name" value="GLUTAMATE RACEMASE"/>
    <property type="match status" value="1"/>
</dbReference>
<keyword evidence="6 7" id="KW-0961">Cell wall biogenesis/degradation</keyword>
<dbReference type="InterPro" id="IPR033134">
    <property type="entry name" value="Asp/Glu_racemase_AS_2"/>
</dbReference>
<dbReference type="EC" id="5.1.1.3" evidence="2 7"/>
<feature type="active site" description="Proton donor/acceptor" evidence="7">
    <location>
        <position position="74"/>
    </location>
</feature>
<dbReference type="PANTHER" id="PTHR21198">
    <property type="entry name" value="GLUTAMATE RACEMASE"/>
    <property type="match status" value="1"/>
</dbReference>
<keyword evidence="9" id="KW-1185">Reference proteome</keyword>
<evidence type="ECO:0000256" key="1">
    <source>
        <dbReference type="ARBA" id="ARBA00001602"/>
    </source>
</evidence>
<protein>
    <recommendedName>
        <fullName evidence="2 7">Glutamate racemase</fullName>
        <ecNumber evidence="2 7">5.1.1.3</ecNumber>
    </recommendedName>
</protein>
<dbReference type="GO" id="GO:0008881">
    <property type="term" value="F:glutamate racemase activity"/>
    <property type="evidence" value="ECO:0007669"/>
    <property type="project" value="UniProtKB-UniRule"/>
</dbReference>
<reference evidence="8 9" key="1">
    <citation type="submission" date="2019-11" db="EMBL/GenBank/DDBJ databases">
        <title>Whole-genome sequence of the anaerobic purple sulfur bacterium Allochromatium palmeri DSM 15591.</title>
        <authorList>
            <person name="Kyndt J.A."/>
            <person name="Meyer T.E."/>
        </authorList>
    </citation>
    <scope>NUCLEOTIDE SEQUENCE [LARGE SCALE GENOMIC DNA]</scope>
    <source>
        <strain evidence="8 9">DSM 15591</strain>
    </source>
</reference>
<dbReference type="GO" id="GO:0009252">
    <property type="term" value="P:peptidoglycan biosynthetic process"/>
    <property type="evidence" value="ECO:0007669"/>
    <property type="project" value="UniProtKB-UniRule"/>
</dbReference>
<keyword evidence="4 7" id="KW-0573">Peptidoglycan synthesis</keyword>
<name>A0A6N8EB89_9GAMM</name>
<evidence type="ECO:0000256" key="7">
    <source>
        <dbReference type="HAMAP-Rule" id="MF_00258"/>
    </source>
</evidence>
<dbReference type="SUPFAM" id="SSF53681">
    <property type="entry name" value="Aspartate/glutamate racemase"/>
    <property type="match status" value="2"/>
</dbReference>
<comment type="function">
    <text evidence="7">Provides the (R)-glutamate required for cell wall biosynthesis.</text>
</comment>
<feature type="binding site" evidence="7">
    <location>
        <begin position="75"/>
        <end position="76"/>
    </location>
    <ligand>
        <name>substrate</name>
    </ligand>
</feature>
<feature type="active site" description="Proton donor/acceptor" evidence="7">
    <location>
        <position position="184"/>
    </location>
</feature>
<dbReference type="FunFam" id="3.40.50.1860:FF:000001">
    <property type="entry name" value="Glutamate racemase"/>
    <property type="match status" value="1"/>
</dbReference>
<comment type="catalytic activity">
    <reaction evidence="1 7">
        <text>L-glutamate = D-glutamate</text>
        <dbReference type="Rhea" id="RHEA:12813"/>
        <dbReference type="ChEBI" id="CHEBI:29985"/>
        <dbReference type="ChEBI" id="CHEBI:29986"/>
        <dbReference type="EC" id="5.1.1.3"/>
    </reaction>
</comment>
<dbReference type="NCBIfam" id="TIGR00067">
    <property type="entry name" value="glut_race"/>
    <property type="match status" value="1"/>
</dbReference>
<feature type="binding site" evidence="7">
    <location>
        <begin position="43"/>
        <end position="44"/>
    </location>
    <ligand>
        <name>substrate</name>
    </ligand>
</feature>
<comment type="pathway">
    <text evidence="7">Cell wall biogenesis; peptidoglycan biosynthesis.</text>
</comment>
<evidence type="ECO:0000256" key="3">
    <source>
        <dbReference type="ARBA" id="ARBA00022960"/>
    </source>
</evidence>
<dbReference type="UniPathway" id="UPA00219"/>
<dbReference type="EMBL" id="WNKT01000009">
    <property type="protein sequence ID" value="MTW20730.1"/>
    <property type="molecule type" value="Genomic_DNA"/>
</dbReference>
<keyword evidence="5 7" id="KW-0413">Isomerase</keyword>
<evidence type="ECO:0000256" key="4">
    <source>
        <dbReference type="ARBA" id="ARBA00022984"/>
    </source>
</evidence>
<feature type="binding site" evidence="7">
    <location>
        <begin position="185"/>
        <end position="186"/>
    </location>
    <ligand>
        <name>substrate</name>
    </ligand>
</feature>
<sequence>MHSHHPIGVFDSGLGGLTVLREIRRLLPGEDLLYVADSAHAPYGDKSVAFIESRSIAITEFLLERGAKAIVVACNTATGAAARLLRTRYSVPLIAMEPAVKPAVEHSRSGVVAVLATRQTLASHNFSVLLGRLETNAEVLLQPCPGLVERVEAGDLAGEGTRELLRAYLEPLLERGADTLVLGCTHYPLLTPLIQELAGPHVRILDSGMGVARQVHRRLSEAELLAPEDRIGRDRFWTSAHPARMHGLMSRLWAGEVELAHWAESKTRDDPRSHGGLALEPI</sequence>
<evidence type="ECO:0000313" key="8">
    <source>
        <dbReference type="EMBL" id="MTW20730.1"/>
    </source>
</evidence>
<dbReference type="Gene3D" id="3.40.50.1860">
    <property type="match status" value="2"/>
</dbReference>
<dbReference type="OrthoDB" id="9801055at2"/>
<dbReference type="PROSITE" id="PS00924">
    <property type="entry name" value="ASP_GLU_RACEMASE_2"/>
    <property type="match status" value="1"/>
</dbReference>
<feature type="binding site" evidence="7">
    <location>
        <begin position="11"/>
        <end position="12"/>
    </location>
    <ligand>
        <name>substrate</name>
    </ligand>
</feature>
<proteinExistence type="inferred from homology"/>
<dbReference type="InterPro" id="IPR015942">
    <property type="entry name" value="Asp/Glu/hydantoin_racemase"/>
</dbReference>
<evidence type="ECO:0000256" key="5">
    <source>
        <dbReference type="ARBA" id="ARBA00023235"/>
    </source>
</evidence>
<dbReference type="InterPro" id="IPR001920">
    <property type="entry name" value="Asp/Glu_race"/>
</dbReference>
<dbReference type="Proteomes" id="UP000434044">
    <property type="component" value="Unassembled WGS sequence"/>
</dbReference>
<dbReference type="Pfam" id="PF01177">
    <property type="entry name" value="Asp_Glu_race"/>
    <property type="match status" value="1"/>
</dbReference>
<dbReference type="InterPro" id="IPR004391">
    <property type="entry name" value="Glu_race"/>
</dbReference>
<dbReference type="GO" id="GO:0071555">
    <property type="term" value="P:cell wall organization"/>
    <property type="evidence" value="ECO:0007669"/>
    <property type="project" value="UniProtKB-KW"/>
</dbReference>
<comment type="caution">
    <text evidence="8">The sequence shown here is derived from an EMBL/GenBank/DDBJ whole genome shotgun (WGS) entry which is preliminary data.</text>
</comment>
<dbReference type="HAMAP" id="MF_00258">
    <property type="entry name" value="Glu_racemase"/>
    <property type="match status" value="1"/>
</dbReference>
<comment type="similarity">
    <text evidence="7">Belongs to the aspartate/glutamate racemases family.</text>
</comment>
<evidence type="ECO:0000313" key="9">
    <source>
        <dbReference type="Proteomes" id="UP000434044"/>
    </source>
</evidence>
<dbReference type="AlphaFoldDB" id="A0A6N8EB89"/>
<gene>
    <name evidence="7" type="primary">murI</name>
    <name evidence="8" type="ORF">GJ668_06420</name>
</gene>